<feature type="transmembrane region" description="Helical" evidence="8">
    <location>
        <begin position="270"/>
        <end position="292"/>
    </location>
</feature>
<evidence type="ECO:0000256" key="4">
    <source>
        <dbReference type="ARBA" id="ARBA00022475"/>
    </source>
</evidence>
<dbReference type="PROSITE" id="PS50928">
    <property type="entry name" value="ABC_TM1"/>
    <property type="match status" value="1"/>
</dbReference>
<feature type="transmembrane region" description="Helical" evidence="8">
    <location>
        <begin position="207"/>
        <end position="229"/>
    </location>
</feature>
<evidence type="ECO:0000256" key="8">
    <source>
        <dbReference type="RuleBase" id="RU363032"/>
    </source>
</evidence>
<dbReference type="Proteomes" id="UP000580797">
    <property type="component" value="Unassembled WGS sequence"/>
</dbReference>
<evidence type="ECO:0000256" key="5">
    <source>
        <dbReference type="ARBA" id="ARBA00022692"/>
    </source>
</evidence>
<dbReference type="PANTHER" id="PTHR42929:SF1">
    <property type="entry name" value="INNER MEMBRANE ABC TRANSPORTER PERMEASE PROTEIN YDCU-RELATED"/>
    <property type="match status" value="1"/>
</dbReference>
<keyword evidence="4" id="KW-1003">Cell membrane</keyword>
<dbReference type="Gene3D" id="1.10.3720.10">
    <property type="entry name" value="MetI-like"/>
    <property type="match status" value="1"/>
</dbReference>
<evidence type="ECO:0000256" key="2">
    <source>
        <dbReference type="ARBA" id="ARBA00007069"/>
    </source>
</evidence>
<dbReference type="RefSeq" id="WP_183664819.1">
    <property type="nucleotide sequence ID" value="NZ_BAAARH010000013.1"/>
</dbReference>
<feature type="transmembrane region" description="Helical" evidence="8">
    <location>
        <begin position="34"/>
        <end position="54"/>
    </location>
</feature>
<evidence type="ECO:0000313" key="11">
    <source>
        <dbReference type="Proteomes" id="UP000580797"/>
    </source>
</evidence>
<keyword evidence="3 8" id="KW-0813">Transport</keyword>
<keyword evidence="7 8" id="KW-0472">Membrane</keyword>
<dbReference type="PANTHER" id="PTHR42929">
    <property type="entry name" value="INNER MEMBRANE ABC TRANSPORTER PERMEASE PROTEIN YDCU-RELATED-RELATED"/>
    <property type="match status" value="1"/>
</dbReference>
<evidence type="ECO:0000313" key="10">
    <source>
        <dbReference type="EMBL" id="MBB5512749.1"/>
    </source>
</evidence>
<evidence type="ECO:0000256" key="3">
    <source>
        <dbReference type="ARBA" id="ARBA00022448"/>
    </source>
</evidence>
<evidence type="ECO:0000259" key="9">
    <source>
        <dbReference type="PROSITE" id="PS50928"/>
    </source>
</evidence>
<dbReference type="EMBL" id="JACHDR010000001">
    <property type="protein sequence ID" value="MBB5512749.1"/>
    <property type="molecule type" value="Genomic_DNA"/>
</dbReference>
<keyword evidence="6 8" id="KW-1133">Transmembrane helix</keyword>
<evidence type="ECO:0000256" key="6">
    <source>
        <dbReference type="ARBA" id="ARBA00022989"/>
    </source>
</evidence>
<dbReference type="InterPro" id="IPR035906">
    <property type="entry name" value="MetI-like_sf"/>
</dbReference>
<feature type="transmembrane region" description="Helical" evidence="8">
    <location>
        <begin position="236"/>
        <end position="255"/>
    </location>
</feature>
<evidence type="ECO:0000256" key="7">
    <source>
        <dbReference type="ARBA" id="ARBA00023136"/>
    </source>
</evidence>
<feature type="transmembrane region" description="Helical" evidence="8">
    <location>
        <begin position="75"/>
        <end position="103"/>
    </location>
</feature>
<dbReference type="AlphaFoldDB" id="A0A7W8X1F9"/>
<feature type="domain" description="ABC transmembrane type-1" evidence="9">
    <location>
        <begin position="78"/>
        <end position="291"/>
    </location>
</feature>
<reference evidence="10 11" key="1">
    <citation type="submission" date="2020-08" db="EMBL/GenBank/DDBJ databases">
        <title>Sequencing the genomes of 1000 actinobacteria strains.</title>
        <authorList>
            <person name="Klenk H.-P."/>
        </authorList>
    </citation>
    <scope>NUCLEOTIDE SEQUENCE [LARGE SCALE GENOMIC DNA]</scope>
    <source>
        <strain evidence="10 11">DSM 105783</strain>
    </source>
</reference>
<proteinExistence type="inferred from homology"/>
<comment type="caution">
    <text evidence="10">The sequence shown here is derived from an EMBL/GenBank/DDBJ whole genome shotgun (WGS) entry which is preliminary data.</text>
</comment>
<gene>
    <name evidence="10" type="ORF">HD598_001436</name>
</gene>
<feature type="transmembrane region" description="Helical" evidence="8">
    <location>
        <begin position="115"/>
        <end position="140"/>
    </location>
</feature>
<organism evidence="10 11">
    <name type="scientific">Neomicrococcus aestuarii</name>
    <dbReference type="NCBI Taxonomy" id="556325"/>
    <lineage>
        <taxon>Bacteria</taxon>
        <taxon>Bacillati</taxon>
        <taxon>Actinomycetota</taxon>
        <taxon>Actinomycetes</taxon>
        <taxon>Micrococcales</taxon>
        <taxon>Micrococcaceae</taxon>
        <taxon>Neomicrococcus</taxon>
    </lineage>
</organism>
<dbReference type="GO" id="GO:0005886">
    <property type="term" value="C:plasma membrane"/>
    <property type="evidence" value="ECO:0007669"/>
    <property type="project" value="UniProtKB-SubCell"/>
</dbReference>
<comment type="similarity">
    <text evidence="2">Belongs to the binding-protein-dependent transport system permease family. CysTW subfamily.</text>
</comment>
<keyword evidence="5 8" id="KW-0812">Transmembrane</keyword>
<dbReference type="Pfam" id="PF00528">
    <property type="entry name" value="BPD_transp_1"/>
    <property type="match status" value="1"/>
</dbReference>
<dbReference type="SUPFAM" id="SSF161098">
    <property type="entry name" value="MetI-like"/>
    <property type="match status" value="1"/>
</dbReference>
<dbReference type="GO" id="GO:0055085">
    <property type="term" value="P:transmembrane transport"/>
    <property type="evidence" value="ECO:0007669"/>
    <property type="project" value="InterPro"/>
</dbReference>
<comment type="subcellular location">
    <subcellularLocation>
        <location evidence="1 8">Cell membrane</location>
        <topology evidence="1 8">Multi-pass membrane protein</topology>
    </subcellularLocation>
</comment>
<feature type="transmembrane region" description="Helical" evidence="8">
    <location>
        <begin position="161"/>
        <end position="187"/>
    </location>
</feature>
<sequence>MTALSDAPAHAPQQDDPARVSRGRRFAWLGSVPFFLYTGIFLLLPTLLVVIGAFRDRNGNFSLAGINLVFSQQTLQIFWTTTYLSLITAAIGAVVGALASYALATSPEGSVLRRVYTALCSVLAQFGGVMLAFAFIALIGRNGTLSRLMRDVFETQIPGGFLSSVPGLVLVYCYFQIPLMVIVFLPALDGLRQQWREANESFGGGTWTYWTKIAGPLLAPSFFGSFLLLFANAFSAYATAAALISQQNIIVPMAIEGALRNENNPGMDSYAQALALGMIVVVAIVMIAYALLQKRTSRWLGA</sequence>
<accession>A0A7W8X1F9</accession>
<protein>
    <submittedName>
        <fullName evidence="10">Putative spermidine/putrescine transport system permease protein</fullName>
    </submittedName>
</protein>
<name>A0A7W8X1F9_9MICC</name>
<evidence type="ECO:0000256" key="1">
    <source>
        <dbReference type="ARBA" id="ARBA00004651"/>
    </source>
</evidence>
<dbReference type="InterPro" id="IPR000515">
    <property type="entry name" value="MetI-like"/>
</dbReference>